<keyword evidence="2 4" id="KW-0863">Zinc-finger</keyword>
<evidence type="ECO:0000256" key="2">
    <source>
        <dbReference type="ARBA" id="ARBA00022771"/>
    </source>
</evidence>
<dbReference type="GO" id="GO:0003677">
    <property type="term" value="F:DNA binding"/>
    <property type="evidence" value="ECO:0007669"/>
    <property type="project" value="InterPro"/>
</dbReference>
<dbReference type="EMBL" id="PQFF01000351">
    <property type="protein sequence ID" value="RHZ57153.1"/>
    <property type="molecule type" value="Genomic_DNA"/>
</dbReference>
<comment type="caution">
    <text evidence="7">The sequence shown here is derived from an EMBL/GenBank/DDBJ whole genome shotgun (WGS) entry which is preliminary data.</text>
</comment>
<dbReference type="PROSITE" id="PS50808">
    <property type="entry name" value="ZF_BED"/>
    <property type="match status" value="1"/>
</dbReference>
<evidence type="ECO:0000313" key="8">
    <source>
        <dbReference type="Proteomes" id="UP000266861"/>
    </source>
</evidence>
<keyword evidence="8" id="KW-1185">Reference proteome</keyword>
<dbReference type="Proteomes" id="UP000266861">
    <property type="component" value="Unassembled WGS sequence"/>
</dbReference>
<organism evidence="7 8">
    <name type="scientific">Diversispora epigaea</name>
    <dbReference type="NCBI Taxonomy" id="1348612"/>
    <lineage>
        <taxon>Eukaryota</taxon>
        <taxon>Fungi</taxon>
        <taxon>Fungi incertae sedis</taxon>
        <taxon>Mucoromycota</taxon>
        <taxon>Glomeromycotina</taxon>
        <taxon>Glomeromycetes</taxon>
        <taxon>Diversisporales</taxon>
        <taxon>Diversisporaceae</taxon>
        <taxon>Diversispora</taxon>
    </lineage>
</organism>
<dbReference type="InterPro" id="IPR012337">
    <property type="entry name" value="RNaseH-like_sf"/>
</dbReference>
<sequence>MYQADRDGTLAIGLDNNGNNSDNEDNNRNNNEGPKFDEVWEYFIQEDDTSSGHYKARCYYCSKEWVREKLSTLKAHLANNCISCPENISKLWQDNLANNNNNYTRNLKNPSTKPVTKDQQKITHHFGSDLSLSPQKNDNILLNRLLDEEVSRVNQKIKSDLEVSENLTLREFLASEISNIIEKIGLDKFATIVTENALNLSDLVKINSIKDFISNCGKITGFFNNSHQGTAILRQGLKNMKINMEELQIWCKTRWGSLFMTTDSILRARPNNEIISNKREFLASEISNIIEKIGLDKFATIVTENALNLSDLVKINSIKDFISNCGKITGFFNNSHQGTAILRQGLKNMKINMEELQIWCKTRWGSLFMTTDSILRARPNNEIISNKSVHDLIKNEEFFTICRQIRSIWASIKECINILELKSASLANCFVQMIKLAVTIFKLSFSNPLKTSAIQIFNCRYLEFQHSAYLLYYYLYPYYRGLDIKDNGFRDAAITASFLWQNLGHSESECRELITQFHRYNQKLQPFDLPYELNLDTSELWWGSVRTKPHHLRNLALRLFGITPSQASYDYNFSILKWMIMIGDKRTRLDINKLENTLKIRSYYLISVKNELSHYVKKISESELRKITNNSAIGNNEQIISQTTLILENIVYLTQPIFENNENNSDTESVSETDNIERNMNFDSTTLVNEIFEN</sequence>
<accession>A0A397H6V6</accession>
<evidence type="ECO:0000256" key="3">
    <source>
        <dbReference type="ARBA" id="ARBA00022833"/>
    </source>
</evidence>
<evidence type="ECO:0000256" key="5">
    <source>
        <dbReference type="SAM" id="MobiDB-lite"/>
    </source>
</evidence>
<dbReference type="AlphaFoldDB" id="A0A397H6V6"/>
<dbReference type="Pfam" id="PF02892">
    <property type="entry name" value="zf-BED"/>
    <property type="match status" value="1"/>
</dbReference>
<dbReference type="GO" id="GO:0008270">
    <property type="term" value="F:zinc ion binding"/>
    <property type="evidence" value="ECO:0007669"/>
    <property type="project" value="UniProtKB-KW"/>
</dbReference>
<dbReference type="InterPro" id="IPR003656">
    <property type="entry name" value="Znf_BED"/>
</dbReference>
<evidence type="ECO:0000259" key="6">
    <source>
        <dbReference type="PROSITE" id="PS50808"/>
    </source>
</evidence>
<gene>
    <name evidence="7" type="ORF">Glove_393g40</name>
</gene>
<dbReference type="OrthoDB" id="3236755at2759"/>
<dbReference type="STRING" id="1348612.A0A397H6V6"/>
<dbReference type="SUPFAM" id="SSF53098">
    <property type="entry name" value="Ribonuclease H-like"/>
    <property type="match status" value="2"/>
</dbReference>
<evidence type="ECO:0000256" key="4">
    <source>
        <dbReference type="PROSITE-ProRule" id="PRU00027"/>
    </source>
</evidence>
<proteinExistence type="predicted"/>
<feature type="domain" description="BED-type" evidence="6">
    <location>
        <begin position="34"/>
        <end position="88"/>
    </location>
</feature>
<evidence type="ECO:0000313" key="7">
    <source>
        <dbReference type="EMBL" id="RHZ57153.1"/>
    </source>
</evidence>
<protein>
    <recommendedName>
        <fullName evidence="6">BED-type domain-containing protein</fullName>
    </recommendedName>
</protein>
<keyword evidence="3" id="KW-0862">Zinc</keyword>
<feature type="region of interest" description="Disordered" evidence="5">
    <location>
        <begin position="1"/>
        <end position="34"/>
    </location>
</feature>
<evidence type="ECO:0000256" key="1">
    <source>
        <dbReference type="ARBA" id="ARBA00022723"/>
    </source>
</evidence>
<keyword evidence="1" id="KW-0479">Metal-binding</keyword>
<name>A0A397H6V6_9GLOM</name>
<reference evidence="7 8" key="1">
    <citation type="submission" date="2018-08" db="EMBL/GenBank/DDBJ databases">
        <title>Genome and evolution of the arbuscular mycorrhizal fungus Diversispora epigaea (formerly Glomus versiforme) and its bacterial endosymbionts.</title>
        <authorList>
            <person name="Sun X."/>
            <person name="Fei Z."/>
            <person name="Harrison M."/>
        </authorList>
    </citation>
    <scope>NUCLEOTIDE SEQUENCE [LARGE SCALE GENOMIC DNA]</scope>
    <source>
        <strain evidence="7 8">IT104</strain>
    </source>
</reference>